<reference evidence="2 3" key="1">
    <citation type="submission" date="2019-02" db="EMBL/GenBank/DDBJ databases">
        <title>Deep-cultivation of Planctomycetes and their phenomic and genomic characterization uncovers novel biology.</title>
        <authorList>
            <person name="Wiegand S."/>
            <person name="Jogler M."/>
            <person name="Boedeker C."/>
            <person name="Pinto D."/>
            <person name="Vollmers J."/>
            <person name="Rivas-Marin E."/>
            <person name="Kohn T."/>
            <person name="Peeters S.H."/>
            <person name="Heuer A."/>
            <person name="Rast P."/>
            <person name="Oberbeckmann S."/>
            <person name="Bunk B."/>
            <person name="Jeske O."/>
            <person name="Meyerdierks A."/>
            <person name="Storesund J.E."/>
            <person name="Kallscheuer N."/>
            <person name="Luecker S."/>
            <person name="Lage O.M."/>
            <person name="Pohl T."/>
            <person name="Merkel B.J."/>
            <person name="Hornburger P."/>
            <person name="Mueller R.-W."/>
            <person name="Bruemmer F."/>
            <person name="Labrenz M."/>
            <person name="Spormann A.M."/>
            <person name="Op den Camp H."/>
            <person name="Overmann J."/>
            <person name="Amann R."/>
            <person name="Jetten M.S.M."/>
            <person name="Mascher T."/>
            <person name="Medema M.H."/>
            <person name="Devos D.P."/>
            <person name="Kaster A.-K."/>
            <person name="Ovreas L."/>
            <person name="Rohde M."/>
            <person name="Galperin M.Y."/>
            <person name="Jogler C."/>
        </authorList>
    </citation>
    <scope>NUCLEOTIDE SEQUENCE [LARGE SCALE GENOMIC DNA]</scope>
    <source>
        <strain evidence="2 3">Pan189</strain>
    </source>
</reference>
<evidence type="ECO:0000259" key="1">
    <source>
        <dbReference type="Pfam" id="PF01261"/>
    </source>
</evidence>
<dbReference type="SUPFAM" id="SSF51658">
    <property type="entry name" value="Xylose isomerase-like"/>
    <property type="match status" value="1"/>
</dbReference>
<evidence type="ECO:0000313" key="3">
    <source>
        <dbReference type="Proteomes" id="UP000317318"/>
    </source>
</evidence>
<protein>
    <recommendedName>
        <fullName evidence="1">Xylose isomerase-like TIM barrel domain-containing protein</fullName>
    </recommendedName>
</protein>
<dbReference type="AlphaFoldDB" id="A0A517QYA2"/>
<accession>A0A517QYA2</accession>
<organism evidence="2 3">
    <name type="scientific">Stratiformator vulcanicus</name>
    <dbReference type="NCBI Taxonomy" id="2527980"/>
    <lineage>
        <taxon>Bacteria</taxon>
        <taxon>Pseudomonadati</taxon>
        <taxon>Planctomycetota</taxon>
        <taxon>Planctomycetia</taxon>
        <taxon>Planctomycetales</taxon>
        <taxon>Planctomycetaceae</taxon>
        <taxon>Stratiformator</taxon>
    </lineage>
</organism>
<dbReference type="PANTHER" id="PTHR12110:SF53">
    <property type="entry name" value="BLR5974 PROTEIN"/>
    <property type="match status" value="1"/>
</dbReference>
<dbReference type="InterPro" id="IPR013022">
    <property type="entry name" value="Xyl_isomerase-like_TIM-brl"/>
</dbReference>
<dbReference type="RefSeq" id="WP_310821076.1">
    <property type="nucleotide sequence ID" value="NZ_CP036268.1"/>
</dbReference>
<evidence type="ECO:0000313" key="2">
    <source>
        <dbReference type="EMBL" id="QDT36573.1"/>
    </source>
</evidence>
<dbReference type="KEGG" id="svp:Pan189_09330"/>
<keyword evidence="3" id="KW-1185">Reference proteome</keyword>
<feature type="domain" description="Xylose isomerase-like TIM barrel" evidence="1">
    <location>
        <begin position="19"/>
        <end position="221"/>
    </location>
</feature>
<dbReference type="PANTHER" id="PTHR12110">
    <property type="entry name" value="HYDROXYPYRUVATE ISOMERASE"/>
    <property type="match status" value="1"/>
</dbReference>
<gene>
    <name evidence="2" type="ORF">Pan189_09330</name>
</gene>
<dbReference type="InterPro" id="IPR036237">
    <property type="entry name" value="Xyl_isomerase-like_sf"/>
</dbReference>
<dbReference type="Pfam" id="PF01261">
    <property type="entry name" value="AP_endonuc_2"/>
    <property type="match status" value="1"/>
</dbReference>
<dbReference type="Proteomes" id="UP000317318">
    <property type="component" value="Chromosome"/>
</dbReference>
<name>A0A517QYA2_9PLAN</name>
<dbReference type="EMBL" id="CP036268">
    <property type="protein sequence ID" value="QDT36573.1"/>
    <property type="molecule type" value="Genomic_DNA"/>
</dbReference>
<proteinExistence type="predicted"/>
<dbReference type="Gene3D" id="3.20.20.150">
    <property type="entry name" value="Divalent-metal-dependent TIM barrel enzymes"/>
    <property type="match status" value="1"/>
</dbReference>
<dbReference type="InterPro" id="IPR050312">
    <property type="entry name" value="IolE/XylAMocC-like"/>
</dbReference>
<sequence length="247" mass="27383">MFVAVSLQSFWDLSLEKALELAEETGFDKVELWFDDQQGMIRSADVAAAPESFVNKIRDLTRLTPIAFQLDKNVTPEVMTGIAKAAKLLRVAQVTVPSSPLGTPFNEEVDRLRALVGAASPDGVRVSVKTKTGDLTEDPDTTRSLCDSVKGLGVTLDPSYFLCGPHRGVDYDVLFERVYLMHLRDTSTESVQVPVGLGEIDYSRLINKVGHYRNDAILSVNLIPEFTDPETRGLELRKLRMLLDTLL</sequence>